<evidence type="ECO:0000259" key="1">
    <source>
        <dbReference type="PROSITE" id="PS50995"/>
    </source>
</evidence>
<dbReference type="OrthoDB" id="163346at2"/>
<dbReference type="SUPFAM" id="SSF46785">
    <property type="entry name" value="Winged helix' DNA-binding domain"/>
    <property type="match status" value="1"/>
</dbReference>
<dbReference type="SMART" id="SM00347">
    <property type="entry name" value="HTH_MARR"/>
    <property type="match status" value="1"/>
</dbReference>
<sequence>MSTETETAQRLLQAFMQFKRVEWHRRSVLGYKPSEVKLLFCILRGEKTDSPALKVSEISQLLQVTPPTVTQLIKELEASGLVERSMDPSDRRSVRIRLTQKGFTVTKQARNEFVNSFHGLVEYLGEAESRQLADLLTQAFRYFTTKEAAENRPSVQGEDERC</sequence>
<proteinExistence type="predicted"/>
<dbReference type="InterPro" id="IPR000835">
    <property type="entry name" value="HTH_MarR-typ"/>
</dbReference>
<dbReference type="GO" id="GO:0006950">
    <property type="term" value="P:response to stress"/>
    <property type="evidence" value="ECO:0007669"/>
    <property type="project" value="TreeGrafter"/>
</dbReference>
<gene>
    <name evidence="2" type="ORF">GJ688_04345</name>
</gene>
<dbReference type="GO" id="GO:0046914">
    <property type="term" value="F:transition metal ion binding"/>
    <property type="evidence" value="ECO:0007669"/>
    <property type="project" value="InterPro"/>
</dbReference>
<organism evidence="2 3">
    <name type="scientific">Heliobacterium mobile</name>
    <name type="common">Heliobacillus mobilis</name>
    <dbReference type="NCBI Taxonomy" id="28064"/>
    <lineage>
        <taxon>Bacteria</taxon>
        <taxon>Bacillati</taxon>
        <taxon>Bacillota</taxon>
        <taxon>Clostridia</taxon>
        <taxon>Eubacteriales</taxon>
        <taxon>Heliobacteriaceae</taxon>
        <taxon>Heliobacterium</taxon>
    </lineage>
</organism>
<accession>A0A6I3SH81</accession>
<dbReference type="CDD" id="cd00090">
    <property type="entry name" value="HTH_ARSR"/>
    <property type="match status" value="1"/>
</dbReference>
<dbReference type="SMART" id="SM00529">
    <property type="entry name" value="HTH_DTXR"/>
    <property type="match status" value="1"/>
</dbReference>
<reference evidence="2 3" key="1">
    <citation type="submission" date="2019-11" db="EMBL/GenBank/DDBJ databases">
        <title>Whole-genome sequence of a the green, strictly anaerobic photosynthetic bacterium Heliobacillus mobilis DSM 6151.</title>
        <authorList>
            <person name="Kyndt J.A."/>
            <person name="Meyer T.E."/>
        </authorList>
    </citation>
    <scope>NUCLEOTIDE SEQUENCE [LARGE SCALE GENOMIC DNA]</scope>
    <source>
        <strain evidence="2 3">DSM 6151</strain>
    </source>
</reference>
<dbReference type="EMBL" id="WNKU01000003">
    <property type="protein sequence ID" value="MTV48214.1"/>
    <property type="molecule type" value="Genomic_DNA"/>
</dbReference>
<dbReference type="Gene3D" id="1.10.10.10">
    <property type="entry name" value="Winged helix-like DNA-binding domain superfamily/Winged helix DNA-binding domain"/>
    <property type="match status" value="1"/>
</dbReference>
<dbReference type="InterPro" id="IPR039422">
    <property type="entry name" value="MarR/SlyA-like"/>
</dbReference>
<evidence type="ECO:0000313" key="3">
    <source>
        <dbReference type="Proteomes" id="UP000430670"/>
    </source>
</evidence>
<protein>
    <submittedName>
        <fullName evidence="2">MarR family transcriptional regulator</fullName>
    </submittedName>
</protein>
<name>A0A6I3SH81_HELMO</name>
<dbReference type="PRINTS" id="PR00598">
    <property type="entry name" value="HTHMARR"/>
</dbReference>
<dbReference type="PANTHER" id="PTHR33164:SF101">
    <property type="entry name" value="TRANSCRIPTIONAL REPRESSOR MPRA"/>
    <property type="match status" value="1"/>
</dbReference>
<dbReference type="InterPro" id="IPR036388">
    <property type="entry name" value="WH-like_DNA-bd_sf"/>
</dbReference>
<dbReference type="GO" id="GO:0003700">
    <property type="term" value="F:DNA-binding transcription factor activity"/>
    <property type="evidence" value="ECO:0007669"/>
    <property type="project" value="InterPro"/>
</dbReference>
<dbReference type="Pfam" id="PF01047">
    <property type="entry name" value="MarR"/>
    <property type="match status" value="1"/>
</dbReference>
<dbReference type="PANTHER" id="PTHR33164">
    <property type="entry name" value="TRANSCRIPTIONAL REGULATOR, MARR FAMILY"/>
    <property type="match status" value="1"/>
</dbReference>
<comment type="caution">
    <text evidence="2">The sequence shown here is derived from an EMBL/GenBank/DDBJ whole genome shotgun (WGS) entry which is preliminary data.</text>
</comment>
<dbReference type="InterPro" id="IPR022689">
    <property type="entry name" value="Iron_dep_repressor"/>
</dbReference>
<keyword evidence="3" id="KW-1185">Reference proteome</keyword>
<dbReference type="AlphaFoldDB" id="A0A6I3SH81"/>
<dbReference type="InterPro" id="IPR036390">
    <property type="entry name" value="WH_DNA-bd_sf"/>
</dbReference>
<feature type="domain" description="HTH marR-type" evidence="1">
    <location>
        <begin position="4"/>
        <end position="141"/>
    </location>
</feature>
<dbReference type="InterPro" id="IPR011991">
    <property type="entry name" value="ArsR-like_HTH"/>
</dbReference>
<dbReference type="PROSITE" id="PS50995">
    <property type="entry name" value="HTH_MARR_2"/>
    <property type="match status" value="1"/>
</dbReference>
<dbReference type="Proteomes" id="UP000430670">
    <property type="component" value="Unassembled WGS sequence"/>
</dbReference>
<evidence type="ECO:0000313" key="2">
    <source>
        <dbReference type="EMBL" id="MTV48214.1"/>
    </source>
</evidence>
<dbReference type="RefSeq" id="WP_155475329.1">
    <property type="nucleotide sequence ID" value="NZ_WNKU01000003.1"/>
</dbReference>